<dbReference type="PANTHER" id="PTHR30520:SF2">
    <property type="entry name" value="INNER MEMBRANE PROTEIN YFDC"/>
    <property type="match status" value="1"/>
</dbReference>
<evidence type="ECO:0000256" key="1">
    <source>
        <dbReference type="ARBA" id="ARBA00004141"/>
    </source>
</evidence>
<proteinExistence type="predicted"/>
<evidence type="ECO:0000256" key="4">
    <source>
        <dbReference type="ARBA" id="ARBA00023136"/>
    </source>
</evidence>
<dbReference type="EMBL" id="UESZ01000001">
    <property type="protein sequence ID" value="SSA34764.1"/>
    <property type="molecule type" value="Genomic_DNA"/>
</dbReference>
<feature type="transmembrane region" description="Helical" evidence="5">
    <location>
        <begin position="181"/>
        <end position="214"/>
    </location>
</feature>
<feature type="transmembrane region" description="Helical" evidence="5">
    <location>
        <begin position="226"/>
        <end position="248"/>
    </location>
</feature>
<dbReference type="Pfam" id="PF01226">
    <property type="entry name" value="Form_Nir_trans"/>
    <property type="match status" value="1"/>
</dbReference>
<dbReference type="Gene3D" id="1.20.1080.10">
    <property type="entry name" value="Glycerol uptake facilitator protein"/>
    <property type="match status" value="1"/>
</dbReference>
<feature type="transmembrane region" description="Helical" evidence="5">
    <location>
        <begin position="109"/>
        <end position="129"/>
    </location>
</feature>
<name>A0A2Y8ZS54_9MICO</name>
<dbReference type="PANTHER" id="PTHR30520">
    <property type="entry name" value="FORMATE TRANSPORTER-RELATED"/>
    <property type="match status" value="1"/>
</dbReference>
<keyword evidence="2 5" id="KW-0812">Transmembrane</keyword>
<evidence type="ECO:0000256" key="3">
    <source>
        <dbReference type="ARBA" id="ARBA00022989"/>
    </source>
</evidence>
<dbReference type="GO" id="GO:0015499">
    <property type="term" value="F:formate transmembrane transporter activity"/>
    <property type="evidence" value="ECO:0007669"/>
    <property type="project" value="TreeGrafter"/>
</dbReference>
<accession>A0A2Y8ZS54</accession>
<reference evidence="7" key="1">
    <citation type="submission" date="2016-10" db="EMBL/GenBank/DDBJ databases">
        <authorList>
            <person name="Varghese N."/>
            <person name="Submissions S."/>
        </authorList>
    </citation>
    <scope>NUCLEOTIDE SEQUENCE [LARGE SCALE GENOMIC DNA]</scope>
    <source>
        <strain evidence="7">DSM 22951</strain>
    </source>
</reference>
<feature type="transmembrane region" description="Helical" evidence="5">
    <location>
        <begin position="62"/>
        <end position="80"/>
    </location>
</feature>
<dbReference type="SUPFAM" id="SSF141571">
    <property type="entry name" value="Pentapeptide repeat-like"/>
    <property type="match status" value="1"/>
</dbReference>
<dbReference type="GO" id="GO:0005886">
    <property type="term" value="C:plasma membrane"/>
    <property type="evidence" value="ECO:0007669"/>
    <property type="project" value="TreeGrafter"/>
</dbReference>
<dbReference type="AlphaFoldDB" id="A0A2Y8ZS54"/>
<dbReference type="Proteomes" id="UP000250028">
    <property type="component" value="Unassembled WGS sequence"/>
</dbReference>
<keyword evidence="3 5" id="KW-1133">Transmembrane helix</keyword>
<evidence type="ECO:0000256" key="2">
    <source>
        <dbReference type="ARBA" id="ARBA00022692"/>
    </source>
</evidence>
<evidence type="ECO:0000256" key="5">
    <source>
        <dbReference type="SAM" id="Phobius"/>
    </source>
</evidence>
<protein>
    <submittedName>
        <fullName evidence="6">Formate/nitrite transporter FocA, FNT family</fullName>
    </submittedName>
</protein>
<comment type="subcellular location">
    <subcellularLocation>
        <location evidence="1">Membrane</location>
        <topology evidence="1">Multi-pass membrane protein</topology>
    </subcellularLocation>
</comment>
<gene>
    <name evidence="6" type="ORF">SAMN04489750_2089</name>
</gene>
<sequence>MTAEAQQRPEPEIDEAFDRLVDEGQERLERPMRSLIPTGVLGGIDVGVGVLAYFVVLHETDNKLLASLAFSIGLVALLLARSELFTENFLVPVTAVAAQRDSWWQLIRLWVVTLVTNLAGGALIIWIIVTARPDLKPIARETGEHYAQLSISLRTFLLAVLAGVVITLMTRMQHATESVGVQLVPAILFGALLVGAQLFHCVLDGILMLGAVFSGSDISPGQWGGAVAWAALGNLVGGIGLVTALRLVRAAPRVEQERSEN</sequence>
<feature type="transmembrane region" description="Helical" evidence="5">
    <location>
        <begin position="149"/>
        <end position="169"/>
    </location>
</feature>
<dbReference type="RefSeq" id="WP_211310219.1">
    <property type="nucleotide sequence ID" value="NZ_QGDN01000001.1"/>
</dbReference>
<organism evidence="6 7">
    <name type="scientific">Branchiibius hedensis</name>
    <dbReference type="NCBI Taxonomy" id="672460"/>
    <lineage>
        <taxon>Bacteria</taxon>
        <taxon>Bacillati</taxon>
        <taxon>Actinomycetota</taxon>
        <taxon>Actinomycetes</taxon>
        <taxon>Micrococcales</taxon>
        <taxon>Dermacoccaceae</taxon>
        <taxon>Branchiibius</taxon>
    </lineage>
</organism>
<keyword evidence="4 5" id="KW-0472">Membrane</keyword>
<feature type="transmembrane region" description="Helical" evidence="5">
    <location>
        <begin position="35"/>
        <end position="56"/>
    </location>
</feature>
<evidence type="ECO:0000313" key="7">
    <source>
        <dbReference type="Proteomes" id="UP000250028"/>
    </source>
</evidence>
<evidence type="ECO:0000313" key="6">
    <source>
        <dbReference type="EMBL" id="SSA34764.1"/>
    </source>
</evidence>
<keyword evidence="7" id="KW-1185">Reference proteome</keyword>
<dbReference type="InterPro" id="IPR000292">
    <property type="entry name" value="For/NO2_transpt"/>
</dbReference>
<dbReference type="InterPro" id="IPR023271">
    <property type="entry name" value="Aquaporin-like"/>
</dbReference>